<dbReference type="Gene3D" id="3.40.50.410">
    <property type="entry name" value="von Willebrand factor, type A domain"/>
    <property type="match status" value="1"/>
</dbReference>
<dbReference type="SUPFAM" id="SSF53300">
    <property type="entry name" value="vWA-like"/>
    <property type="match status" value="1"/>
</dbReference>
<feature type="domain" description="VWFA" evidence="2">
    <location>
        <begin position="61"/>
        <end position="268"/>
    </location>
</feature>
<evidence type="ECO:0000259" key="2">
    <source>
        <dbReference type="PROSITE" id="PS50234"/>
    </source>
</evidence>
<keyword evidence="4" id="KW-1185">Reference proteome</keyword>
<gene>
    <name evidence="3" type="ORF">NEMBOFW57_010179</name>
</gene>
<proteinExistence type="predicted"/>
<name>A0AAD4EQL6_9PEZI</name>
<dbReference type="AlphaFoldDB" id="A0AAD4EQL6"/>
<organism evidence="3 4">
    <name type="scientific">Staphylotrichum longicolle</name>
    <dbReference type="NCBI Taxonomy" id="669026"/>
    <lineage>
        <taxon>Eukaryota</taxon>
        <taxon>Fungi</taxon>
        <taxon>Dikarya</taxon>
        <taxon>Ascomycota</taxon>
        <taxon>Pezizomycotina</taxon>
        <taxon>Sordariomycetes</taxon>
        <taxon>Sordariomycetidae</taxon>
        <taxon>Sordariales</taxon>
        <taxon>Chaetomiaceae</taxon>
        <taxon>Staphylotrichum</taxon>
    </lineage>
</organism>
<dbReference type="PANTHER" id="PTHR34706">
    <property type="entry name" value="SLR1338 PROTEIN"/>
    <property type="match status" value="1"/>
</dbReference>
<reference evidence="3" key="1">
    <citation type="submission" date="2023-02" db="EMBL/GenBank/DDBJ databases">
        <authorList>
            <person name="Palmer J.M."/>
        </authorList>
    </citation>
    <scope>NUCLEOTIDE SEQUENCE</scope>
    <source>
        <strain evidence="3">FW57</strain>
    </source>
</reference>
<evidence type="ECO:0000256" key="1">
    <source>
        <dbReference type="SAM" id="MobiDB-lite"/>
    </source>
</evidence>
<feature type="compositionally biased region" description="Low complexity" evidence="1">
    <location>
        <begin position="34"/>
        <end position="44"/>
    </location>
</feature>
<sequence>MSTSPSRSLFGSLKDKLSGKSRSRSPSPNPLASPAPSFSSARSNPSITSAEDKYAFLSSFDTIFLIDDSGSMYGERWKETKAALLAIAPICTDHDANGIDIYFLNTRSKPSKSDPGGWCNIRTKAQVEALFNQVTPRGVTPLGTRINQILMPYLRTYEAAVKRTGTPEDCGVKPINMIVITDGVPTDDPESIIVDAARKLDKLEAPPHQVGIQLFQVGDETEATKFLKELDDGLAEVGGVRDMVDTVTFDKRSGRDKTLSADAILKVVLGAVVKRLDRRRMSGESRRAGHLAP</sequence>
<dbReference type="PANTHER" id="PTHR34706:SF1">
    <property type="entry name" value="VWFA DOMAIN-CONTAINING PROTEIN"/>
    <property type="match status" value="1"/>
</dbReference>
<dbReference type="SMART" id="SM00327">
    <property type="entry name" value="VWA"/>
    <property type="match status" value="1"/>
</dbReference>
<feature type="region of interest" description="Disordered" evidence="1">
    <location>
        <begin position="1"/>
        <end position="44"/>
    </location>
</feature>
<evidence type="ECO:0000313" key="4">
    <source>
        <dbReference type="Proteomes" id="UP001197093"/>
    </source>
</evidence>
<dbReference type="PROSITE" id="PS50234">
    <property type="entry name" value="VWFA"/>
    <property type="match status" value="1"/>
</dbReference>
<dbReference type="Proteomes" id="UP001197093">
    <property type="component" value="Unassembled WGS sequence"/>
</dbReference>
<dbReference type="EMBL" id="JAHCVI010000005">
    <property type="protein sequence ID" value="KAG7285550.1"/>
    <property type="molecule type" value="Genomic_DNA"/>
</dbReference>
<accession>A0AAD4EQL6</accession>
<evidence type="ECO:0000313" key="3">
    <source>
        <dbReference type="EMBL" id="KAG7285550.1"/>
    </source>
</evidence>
<comment type="caution">
    <text evidence="3">The sequence shown here is derived from an EMBL/GenBank/DDBJ whole genome shotgun (WGS) entry which is preliminary data.</text>
</comment>
<dbReference type="InterPro" id="IPR036465">
    <property type="entry name" value="vWFA_dom_sf"/>
</dbReference>
<protein>
    <recommendedName>
        <fullName evidence="2">VWFA domain-containing protein</fullName>
    </recommendedName>
</protein>
<dbReference type="InterPro" id="IPR002035">
    <property type="entry name" value="VWF_A"/>
</dbReference>